<feature type="compositionally biased region" description="Basic and acidic residues" evidence="1">
    <location>
        <begin position="141"/>
        <end position="165"/>
    </location>
</feature>
<evidence type="ECO:0000313" key="2">
    <source>
        <dbReference type="EMBL" id="KAK4373027.1"/>
    </source>
</evidence>
<evidence type="ECO:0000256" key="1">
    <source>
        <dbReference type="SAM" id="MobiDB-lite"/>
    </source>
</evidence>
<keyword evidence="3" id="KW-1185">Reference proteome</keyword>
<gene>
    <name evidence="2" type="ORF">RND71_008411</name>
</gene>
<organism evidence="2 3">
    <name type="scientific">Anisodus tanguticus</name>
    <dbReference type="NCBI Taxonomy" id="243964"/>
    <lineage>
        <taxon>Eukaryota</taxon>
        <taxon>Viridiplantae</taxon>
        <taxon>Streptophyta</taxon>
        <taxon>Embryophyta</taxon>
        <taxon>Tracheophyta</taxon>
        <taxon>Spermatophyta</taxon>
        <taxon>Magnoliopsida</taxon>
        <taxon>eudicotyledons</taxon>
        <taxon>Gunneridae</taxon>
        <taxon>Pentapetalae</taxon>
        <taxon>asterids</taxon>
        <taxon>lamiids</taxon>
        <taxon>Solanales</taxon>
        <taxon>Solanaceae</taxon>
        <taxon>Solanoideae</taxon>
        <taxon>Hyoscyameae</taxon>
        <taxon>Anisodus</taxon>
    </lineage>
</organism>
<comment type="caution">
    <text evidence="2">The sequence shown here is derived from an EMBL/GenBank/DDBJ whole genome shotgun (WGS) entry which is preliminary data.</text>
</comment>
<protein>
    <submittedName>
        <fullName evidence="2">Uncharacterized protein</fullName>
    </submittedName>
</protein>
<accession>A0AAE1VL04</accession>
<reference evidence="2" key="1">
    <citation type="submission" date="2023-12" db="EMBL/GenBank/DDBJ databases">
        <title>Genome assembly of Anisodus tanguticus.</title>
        <authorList>
            <person name="Wang Y.-J."/>
        </authorList>
    </citation>
    <scope>NUCLEOTIDE SEQUENCE</scope>
    <source>
        <strain evidence="2">KB-2021</strain>
        <tissue evidence="2">Leaf</tissue>
    </source>
</reference>
<feature type="region of interest" description="Disordered" evidence="1">
    <location>
        <begin position="136"/>
        <end position="165"/>
    </location>
</feature>
<dbReference type="Proteomes" id="UP001291623">
    <property type="component" value="Unassembled WGS sequence"/>
</dbReference>
<evidence type="ECO:0000313" key="3">
    <source>
        <dbReference type="Proteomes" id="UP001291623"/>
    </source>
</evidence>
<proteinExistence type="predicted"/>
<name>A0AAE1VL04_9SOLA</name>
<dbReference type="AlphaFoldDB" id="A0AAE1VL04"/>
<sequence length="165" mass="19017">MGKGLGFLGDKDKLKLLHTSLWNSSRRVDGFGFSRLSSSWNVLGSVEKFRRSIWTSQVPMGVQFIEFERQYTGDERFASEIDDIYRITMIQTVLMAYTGLGEPKESPNHPSYHKYPLTRMLRRQFKTLTPMVVSQARHYPGKTDRSRLLEGSENLHSREPVSQDG</sequence>
<dbReference type="EMBL" id="JAVYJV010000004">
    <property type="protein sequence ID" value="KAK4373027.1"/>
    <property type="molecule type" value="Genomic_DNA"/>
</dbReference>